<dbReference type="EMBL" id="LROS01000033">
    <property type="protein sequence ID" value="OBR91904.1"/>
    <property type="molecule type" value="Genomic_DNA"/>
</dbReference>
<proteinExistence type="inferred from homology"/>
<name>A0A1A6APA6_9CLOT</name>
<keyword evidence="5" id="KW-0067">ATP-binding</keyword>
<dbReference type="Proteomes" id="UP000093954">
    <property type="component" value="Unassembled WGS sequence"/>
</dbReference>
<dbReference type="Pfam" id="PF17042">
    <property type="entry name" value="NBD_C"/>
    <property type="match status" value="1"/>
</dbReference>
<evidence type="ECO:0008006" key="11">
    <source>
        <dbReference type="Google" id="ProtNLM"/>
    </source>
</evidence>
<dbReference type="Pfam" id="PF07005">
    <property type="entry name" value="SBD_N"/>
    <property type="match status" value="1"/>
</dbReference>
<dbReference type="RefSeq" id="WP_065079036.1">
    <property type="nucleotide sequence ID" value="NZ_LROS01000033.1"/>
</dbReference>
<dbReference type="InterPro" id="IPR042213">
    <property type="entry name" value="NBD_C_sf"/>
</dbReference>
<dbReference type="InterPro" id="IPR010737">
    <property type="entry name" value="4-carb_acid_sugar_kinase_N"/>
</dbReference>
<evidence type="ECO:0000313" key="10">
    <source>
        <dbReference type="Proteomes" id="UP000093954"/>
    </source>
</evidence>
<feature type="domain" description="Four-carbon acid sugar kinase nucleotide binding" evidence="8">
    <location>
        <begin position="239"/>
        <end position="407"/>
    </location>
</feature>
<comment type="caution">
    <text evidence="9">The sequence shown here is derived from an EMBL/GenBank/DDBJ whole genome shotgun (WGS) entry which is preliminary data.</text>
</comment>
<comment type="similarity">
    <text evidence="1">Belongs to the four-carbon acid sugar kinase family.</text>
</comment>
<keyword evidence="6" id="KW-0119">Carbohydrate metabolism</keyword>
<keyword evidence="2" id="KW-0808">Transferase</keyword>
<evidence type="ECO:0000256" key="5">
    <source>
        <dbReference type="ARBA" id="ARBA00022840"/>
    </source>
</evidence>
<accession>A0A1A6APA6</accession>
<protein>
    <recommendedName>
        <fullName evidence="11">Four-carbon acid sugar kinase family protein</fullName>
    </recommendedName>
</protein>
<dbReference type="AlphaFoldDB" id="A0A1A6APA6"/>
<evidence type="ECO:0000259" key="8">
    <source>
        <dbReference type="Pfam" id="PF17042"/>
    </source>
</evidence>
<dbReference type="Gene3D" id="3.40.50.10840">
    <property type="entry name" value="Putative sugar-binding, N-terminal domain"/>
    <property type="match status" value="1"/>
</dbReference>
<reference evidence="9 10" key="1">
    <citation type="journal article" date="2012" name="Front. Microbiol.">
        <title>Draft Genome Sequence of the Virulent Strain 01-B526 of the Fish Pathogen Aeromonas salmonicida.</title>
        <authorList>
            <person name="Charette S.J."/>
            <person name="Brochu F."/>
            <person name="Boyle B."/>
            <person name="Filion G."/>
            <person name="Tanaka K.H."/>
            <person name="Derome N."/>
        </authorList>
    </citation>
    <scope>NUCLEOTIDE SEQUENCE [LARGE SCALE GENOMIC DNA]</scope>
    <source>
        <strain evidence="9 10">P11</strain>
    </source>
</reference>
<dbReference type="GO" id="GO:0005524">
    <property type="term" value="F:ATP binding"/>
    <property type="evidence" value="ECO:0007669"/>
    <property type="project" value="UniProtKB-KW"/>
</dbReference>
<dbReference type="SUPFAM" id="SSF142764">
    <property type="entry name" value="YgbK-like"/>
    <property type="match status" value="1"/>
</dbReference>
<feature type="domain" description="Four-carbon acid sugar kinase N-terminal" evidence="7">
    <location>
        <begin position="4"/>
        <end position="216"/>
    </location>
</feature>
<evidence type="ECO:0000256" key="1">
    <source>
        <dbReference type="ARBA" id="ARBA00005715"/>
    </source>
</evidence>
<dbReference type="InterPro" id="IPR037051">
    <property type="entry name" value="4-carb_acid_sugar_kinase_N_sf"/>
</dbReference>
<dbReference type="Gene3D" id="3.40.980.20">
    <property type="entry name" value="Four-carbon acid sugar kinase, nucleotide binding domain"/>
    <property type="match status" value="1"/>
</dbReference>
<keyword evidence="4" id="KW-0418">Kinase</keyword>
<evidence type="ECO:0000259" key="7">
    <source>
        <dbReference type="Pfam" id="PF07005"/>
    </source>
</evidence>
<evidence type="ECO:0000313" key="9">
    <source>
        <dbReference type="EMBL" id="OBR91904.1"/>
    </source>
</evidence>
<sequence length="426" mass="46671">MVKLLIIADDFTGALDTGVQFTLSGAVTYVIVDSQINYTKIESNVEVLVIDAETRHLDKAEAYQKVFSIVKQATEIGISYIYKKTDSALRGNIGAELTAAMLASKSKHIHFIPAFPKMGRTTVNGVHYINGIPVAQSIFGQDPFEPVCYSDVKEIINSQSELPVHIMSADISESCESTEGIIVYDSSCDQDIKNIAEKLNKKDEMHLIAGCAGLASILSQILQLGSERPRIPEIKPNMLVACGSVNPVSVAQCNDAKCKGIPYFRLTPEQKLNTDWAENCDADEFIQNLYDSSENNHMVILDTNDMEGTESTTAYAQKKGISTEQMRTHIISSMGKILKRLIDKGCDSTIFIMGGDSLIGFARETGIKGIFPVCEMDCGVVLSQLNYNGKMLNVISKSGGFGKETIFSDLSKMLLRLNEGKEVIKC</sequence>
<evidence type="ECO:0000256" key="6">
    <source>
        <dbReference type="ARBA" id="ARBA00023277"/>
    </source>
</evidence>
<gene>
    <name evidence="9" type="ORF">CLRAG_28890</name>
</gene>
<evidence type="ECO:0000256" key="4">
    <source>
        <dbReference type="ARBA" id="ARBA00022777"/>
    </source>
</evidence>
<dbReference type="GO" id="GO:0016301">
    <property type="term" value="F:kinase activity"/>
    <property type="evidence" value="ECO:0007669"/>
    <property type="project" value="UniProtKB-KW"/>
</dbReference>
<evidence type="ECO:0000256" key="2">
    <source>
        <dbReference type="ARBA" id="ARBA00022679"/>
    </source>
</evidence>
<keyword evidence="10" id="KW-1185">Reference proteome</keyword>
<dbReference type="PATRIC" id="fig|1353534.3.peg.2928"/>
<keyword evidence="3" id="KW-0547">Nucleotide-binding</keyword>
<dbReference type="InterPro" id="IPR031475">
    <property type="entry name" value="NBD_C"/>
</dbReference>
<organism evidence="9 10">
    <name type="scientific">Clostridium ragsdalei P11</name>
    <dbReference type="NCBI Taxonomy" id="1353534"/>
    <lineage>
        <taxon>Bacteria</taxon>
        <taxon>Bacillati</taxon>
        <taxon>Bacillota</taxon>
        <taxon>Clostridia</taxon>
        <taxon>Eubacteriales</taxon>
        <taxon>Clostridiaceae</taxon>
        <taxon>Clostridium</taxon>
    </lineage>
</organism>
<evidence type="ECO:0000256" key="3">
    <source>
        <dbReference type="ARBA" id="ARBA00022741"/>
    </source>
</evidence>